<dbReference type="AlphaFoldDB" id="A0A1I1WTU8"/>
<reference evidence="2" key="1">
    <citation type="submission" date="2016-10" db="EMBL/GenBank/DDBJ databases">
        <authorList>
            <person name="Varghese N."/>
            <person name="Submissions S."/>
        </authorList>
    </citation>
    <scope>NUCLEOTIDE SEQUENCE [LARGE SCALE GENOMIC DNA]</scope>
    <source>
        <strain evidence="2">CGMCC 1.10784</strain>
    </source>
</reference>
<keyword evidence="2" id="KW-1185">Reference proteome</keyword>
<dbReference type="STRING" id="1045775.SAMN05216378_1871"/>
<dbReference type="EMBL" id="FOMT01000002">
    <property type="protein sequence ID" value="SFD98452.1"/>
    <property type="molecule type" value="Genomic_DNA"/>
</dbReference>
<name>A0A1I1WTU8_9BACL</name>
<accession>A0A1I1WTU8</accession>
<evidence type="ECO:0000313" key="2">
    <source>
        <dbReference type="Proteomes" id="UP000198855"/>
    </source>
</evidence>
<dbReference type="Proteomes" id="UP000198855">
    <property type="component" value="Unassembled WGS sequence"/>
</dbReference>
<sequence>MSNLMQVRVKLLAQDGFPDAGSYKGLKNNIGL</sequence>
<organism evidence="1 2">
    <name type="scientific">Paenibacillus catalpae</name>
    <dbReference type="NCBI Taxonomy" id="1045775"/>
    <lineage>
        <taxon>Bacteria</taxon>
        <taxon>Bacillati</taxon>
        <taxon>Bacillota</taxon>
        <taxon>Bacilli</taxon>
        <taxon>Bacillales</taxon>
        <taxon>Paenibacillaceae</taxon>
        <taxon>Paenibacillus</taxon>
    </lineage>
</organism>
<proteinExistence type="predicted"/>
<evidence type="ECO:0000313" key="1">
    <source>
        <dbReference type="EMBL" id="SFD98452.1"/>
    </source>
</evidence>
<protein>
    <submittedName>
        <fullName evidence="1">Uncharacterized protein</fullName>
    </submittedName>
</protein>
<gene>
    <name evidence="1" type="ORF">SAMN05216378_1871</name>
</gene>